<reference evidence="1 2" key="1">
    <citation type="submission" date="2018-10" db="EMBL/GenBank/DDBJ databases">
        <title>Co-occurring genomic capacity for anaerobic methane metabolism and dissimilatory sulfite reduction discovered in the Korarchaeota.</title>
        <authorList>
            <person name="Mckay L.J."/>
            <person name="Dlakic M."/>
            <person name="Fields M.W."/>
            <person name="Delmont T.O."/>
            <person name="Eren A.M."/>
            <person name="Jay Z.J."/>
            <person name="Klingelsmith K.B."/>
            <person name="Rusch D.B."/>
            <person name="Inskeep W.P."/>
        </authorList>
    </citation>
    <scope>NUCLEOTIDE SEQUENCE [LARGE SCALE GENOMIC DNA]</scope>
    <source>
        <strain evidence="1 2">WS</strain>
    </source>
</reference>
<dbReference type="RefSeq" id="WP_012309933.1">
    <property type="nucleotide sequence ID" value="NZ_RCOR01000018.1"/>
</dbReference>
<comment type="caution">
    <text evidence="1">The sequence shown here is derived from an EMBL/GenBank/DDBJ whole genome shotgun (WGS) entry which is preliminary data.</text>
</comment>
<dbReference type="Proteomes" id="UP000278149">
    <property type="component" value="Unassembled WGS sequence"/>
</dbReference>
<organism evidence="1 2">
    <name type="scientific">Candidatus Korarchaeum cryptofilum</name>
    <dbReference type="NCBI Taxonomy" id="498846"/>
    <lineage>
        <taxon>Archaea</taxon>
        <taxon>Thermoproteota</taxon>
        <taxon>Candidatus Korarchaeia</taxon>
        <taxon>Candidatus Korarchaeales</taxon>
        <taxon>Candidatus Korarchaeaceae</taxon>
        <taxon>Candidatus Korarchaeum</taxon>
    </lineage>
</organism>
<evidence type="ECO:0000313" key="2">
    <source>
        <dbReference type="Proteomes" id="UP000278149"/>
    </source>
</evidence>
<name>A0A3R9WZ11_9CREN</name>
<accession>A0A3R9WZ11</accession>
<dbReference type="GeneID" id="6094567"/>
<sequence length="84" mass="9619">MVARRVGVPMTDRILEFLDEKRPGLRANVWKIYYPMRDEHPIEVSVKPGALAGETLQLQFENRKLIVKEEVVERRPARGGAGAY</sequence>
<protein>
    <submittedName>
        <fullName evidence="1">Uncharacterized protein</fullName>
    </submittedName>
</protein>
<proteinExistence type="predicted"/>
<dbReference type="AlphaFoldDB" id="A0A3R9WZ11"/>
<evidence type="ECO:0000313" key="1">
    <source>
        <dbReference type="EMBL" id="RSN69679.1"/>
    </source>
</evidence>
<dbReference type="EMBL" id="RCOR01000018">
    <property type="protein sequence ID" value="RSN69679.1"/>
    <property type="molecule type" value="Genomic_DNA"/>
</dbReference>
<gene>
    <name evidence="1" type="ORF">D9Q81_03525</name>
</gene>